<name>A0A1I9KK73_9CAUD</name>
<dbReference type="EMBL" id="KU052488">
    <property type="protein sequence ID" value="ALY06866.1"/>
    <property type="molecule type" value="Genomic_DNA"/>
</dbReference>
<proteinExistence type="predicted"/>
<sequence>MTREQLEARLLDDGIELADNLGEAIYMFENGVLVSGEFCDGIRGADHNTLLGELPNSDTYEELHQHYAVARLVPETQTALVSGLQLSGNKLDMLKDCGYTIETY</sequence>
<protein>
    <submittedName>
        <fullName evidence="1">Uncharacterized protein</fullName>
    </submittedName>
</protein>
<evidence type="ECO:0000313" key="2">
    <source>
        <dbReference type="Proteomes" id="UP000223158"/>
    </source>
</evidence>
<evidence type="ECO:0000313" key="1">
    <source>
        <dbReference type="EMBL" id="ALY06866.1"/>
    </source>
</evidence>
<reference evidence="1 2" key="1">
    <citation type="submission" date="2015-11" db="EMBL/GenBank/DDBJ databases">
        <title>Lactobacillus brevis bacteriophage SA-C12: a mosaic Myoviridae member.</title>
        <authorList>
            <person name="Mahony J."/>
        </authorList>
    </citation>
    <scope>NUCLEOTIDE SEQUENCE [LARGE SCALE GENOMIC DNA]</scope>
</reference>
<dbReference type="Proteomes" id="UP000223158">
    <property type="component" value="Segment"/>
</dbReference>
<organism evidence="1 2">
    <name type="scientific">Lactobacillus phage SA-C12</name>
    <dbReference type="NCBI Taxonomy" id="1755697"/>
    <lineage>
        <taxon>Viruses</taxon>
        <taxon>Duplodnaviria</taxon>
        <taxon>Heunggongvirae</taxon>
        <taxon>Uroviricota</taxon>
        <taxon>Caudoviricetes</taxon>
        <taxon>Tybeckvirinae</taxon>
        <taxon>Lenusvirus</taxon>
        <taxon>Lenusvirus SAC12</taxon>
    </lineage>
</organism>
<gene>
    <name evidence="1" type="ORF">SAC12_045</name>
</gene>
<accession>A0A1I9KK73</accession>
<keyword evidence="2" id="KW-1185">Reference proteome</keyword>